<proteinExistence type="predicted"/>
<evidence type="ECO:0000256" key="1">
    <source>
        <dbReference type="SAM" id="MobiDB-lite"/>
    </source>
</evidence>
<protein>
    <submittedName>
        <fullName evidence="2">Uncharacterized protein</fullName>
    </submittedName>
</protein>
<evidence type="ECO:0000313" key="3">
    <source>
        <dbReference type="Proteomes" id="UP000000561"/>
    </source>
</evidence>
<dbReference type="Proteomes" id="UP000000561">
    <property type="component" value="Chromosome 21"/>
</dbReference>
<dbReference type="InterPro" id="IPR053221">
    <property type="entry name" value="Burnettramic_acid_biosynth"/>
</dbReference>
<dbReference type="InParanoid" id="A0A0D1DN19"/>
<reference evidence="2 3" key="1">
    <citation type="journal article" date="2006" name="Nature">
        <title>Insights from the genome of the biotrophic fungal plant pathogen Ustilago maydis.</title>
        <authorList>
            <person name="Kamper J."/>
            <person name="Kahmann R."/>
            <person name="Bolker M."/>
            <person name="Ma L.J."/>
            <person name="Brefort T."/>
            <person name="Saville B.J."/>
            <person name="Banuett F."/>
            <person name="Kronstad J.W."/>
            <person name="Gold S.E."/>
            <person name="Muller O."/>
            <person name="Perlin M.H."/>
            <person name="Wosten H.A."/>
            <person name="de Vries R."/>
            <person name="Ruiz-Herrera J."/>
            <person name="Reynaga-Pena C.G."/>
            <person name="Snetselaar K."/>
            <person name="McCann M."/>
            <person name="Perez-Martin J."/>
            <person name="Feldbrugge M."/>
            <person name="Basse C.W."/>
            <person name="Steinberg G."/>
            <person name="Ibeas J.I."/>
            <person name="Holloman W."/>
            <person name="Guzman P."/>
            <person name="Farman M."/>
            <person name="Stajich J.E."/>
            <person name="Sentandreu R."/>
            <person name="Gonzalez-Prieto J.M."/>
            <person name="Kennell J.C."/>
            <person name="Molina L."/>
            <person name="Schirawski J."/>
            <person name="Mendoza-Mendoza A."/>
            <person name="Greilinger D."/>
            <person name="Munch K."/>
            <person name="Rossel N."/>
            <person name="Scherer M."/>
            <person name="Vranes M."/>
            <person name="Ladendorf O."/>
            <person name="Vincon V."/>
            <person name="Fuchs U."/>
            <person name="Sandrock B."/>
            <person name="Meng S."/>
            <person name="Ho E.C."/>
            <person name="Cahill M.J."/>
            <person name="Boyce K.J."/>
            <person name="Klose J."/>
            <person name="Klosterman S.J."/>
            <person name="Deelstra H.J."/>
            <person name="Ortiz-Castellanos L."/>
            <person name="Li W."/>
            <person name="Sanchez-Alonso P."/>
            <person name="Schreier P.H."/>
            <person name="Hauser-Hahn I."/>
            <person name="Vaupel M."/>
            <person name="Koopmann E."/>
            <person name="Friedrich G."/>
            <person name="Voss H."/>
            <person name="Schluter T."/>
            <person name="Margolis J."/>
            <person name="Platt D."/>
            <person name="Swimmer C."/>
            <person name="Gnirke A."/>
            <person name="Chen F."/>
            <person name="Vysotskaia V."/>
            <person name="Mannhaupt G."/>
            <person name="Guldener U."/>
            <person name="Munsterkotter M."/>
            <person name="Haase D."/>
            <person name="Oesterheld M."/>
            <person name="Mewes H.W."/>
            <person name="Mauceli E.W."/>
            <person name="DeCaprio D."/>
            <person name="Wade C.M."/>
            <person name="Butler J."/>
            <person name="Young S."/>
            <person name="Jaffe D.B."/>
            <person name="Calvo S."/>
            <person name="Nusbaum C."/>
            <person name="Galagan J."/>
            <person name="Birren B.W."/>
        </authorList>
    </citation>
    <scope>NUCLEOTIDE SEQUENCE [LARGE SCALE GENOMIC DNA]</scope>
    <source>
        <strain evidence="3">DSM 14603 / FGSC 9021 / UM521</strain>
    </source>
</reference>
<dbReference type="STRING" id="237631.A0A0D1DN19"/>
<gene>
    <name evidence="2" type="ORF">UMAG_05978</name>
</gene>
<organism evidence="2 3">
    <name type="scientific">Mycosarcoma maydis</name>
    <name type="common">Corn smut fungus</name>
    <name type="synonym">Ustilago maydis</name>
    <dbReference type="NCBI Taxonomy" id="5270"/>
    <lineage>
        <taxon>Eukaryota</taxon>
        <taxon>Fungi</taxon>
        <taxon>Dikarya</taxon>
        <taxon>Basidiomycota</taxon>
        <taxon>Ustilaginomycotina</taxon>
        <taxon>Ustilaginomycetes</taxon>
        <taxon>Ustilaginales</taxon>
        <taxon>Ustilaginaceae</taxon>
        <taxon>Mycosarcoma</taxon>
    </lineage>
</organism>
<dbReference type="VEuPathDB" id="FungiDB:UMAG_05978"/>
<sequence>MQSLVEHYKHKADTREDKRRLNSLQTSSATALSSSPVLALQEDDPLVNQHEEQLRDDANQAFQSLPNYFPDPPAVLPPPLQKAVFIPQRRLGDRLRGFQLLYAPDLERSGISEQIFITFLNVLNVAIGFDNKIKIFNFAVDVGTIACSSWELLVATIGTQALTTTAAHVKSRAKSEAYVAHANERLFHPRGLHAQIVPVLSVYPSFPLPQDQDRQSESTAEMHSSFQFSLGSPNVLPESHPKAKGGLFNLNKRPIEYDPFDYGPGYVRISPHDYAPLRPSQFREPANSLVDKVAEKVENYNVWQDRLPAKKYARKQKRRQETIDKIRSQEGEAGVLRFLQKEEQEHQQELNKDKNTFNRFLDRNKVILIVTNLDDEARAKMQCTLASARR</sequence>
<feature type="region of interest" description="Disordered" evidence="1">
    <location>
        <begin position="1"/>
        <end position="34"/>
    </location>
</feature>
<dbReference type="eggNOG" id="ENOG502S0G3">
    <property type="taxonomic scope" value="Eukaryota"/>
</dbReference>
<dbReference type="KEGG" id="uma:UMAG_05978"/>
<feature type="compositionally biased region" description="Basic and acidic residues" evidence="1">
    <location>
        <begin position="11"/>
        <end position="20"/>
    </location>
</feature>
<dbReference type="PANTHER" id="PTHR38887">
    <property type="entry name" value="CHROMOSOME 21, WHOLE GENOME SHOTGUN SEQUENCE"/>
    <property type="match status" value="1"/>
</dbReference>
<dbReference type="OMA" id="VENYNVW"/>
<evidence type="ECO:0000313" key="2">
    <source>
        <dbReference type="EMBL" id="KIS65889.1"/>
    </source>
</evidence>
<keyword evidence="3" id="KW-1185">Reference proteome</keyword>
<feature type="compositionally biased region" description="Low complexity" evidence="1">
    <location>
        <begin position="23"/>
        <end position="34"/>
    </location>
</feature>
<dbReference type="GeneID" id="23565714"/>
<dbReference type="OrthoDB" id="3068835at2759"/>
<dbReference type="AlphaFoldDB" id="A0A0D1DN19"/>
<dbReference type="PANTHER" id="PTHR38887:SF1">
    <property type="entry name" value="RAS MODIFICATION PROTEIN ERF4"/>
    <property type="match status" value="1"/>
</dbReference>
<dbReference type="EMBL" id="CM003160">
    <property type="protein sequence ID" value="KIS65889.1"/>
    <property type="molecule type" value="Genomic_DNA"/>
</dbReference>
<name>A0A0D1DN19_MYCMD</name>
<dbReference type="RefSeq" id="XP_011392362.1">
    <property type="nucleotide sequence ID" value="XM_011394060.1"/>
</dbReference>
<accession>A0A0D1DN19</accession>